<evidence type="ECO:0000313" key="2">
    <source>
        <dbReference type="Proteomes" id="UP000182034"/>
    </source>
</evidence>
<sequence>MPLNNTIVRIRFVHHVDESSDLNNATLQAYAYGDFTVVGRGIANPIHFVDVQIKGYDGLARTISSTATSISWDTTGTSTALGTSTITLNQTTGELRITNGNPLVFSYMFEILGGM</sequence>
<dbReference type="EMBL" id="FPKW01000024">
    <property type="protein sequence ID" value="SFZ96690.1"/>
    <property type="molecule type" value="Genomic_DNA"/>
</dbReference>
<dbReference type="Proteomes" id="UP000182034">
    <property type="component" value="Unassembled WGS sequence"/>
</dbReference>
<accession>A0A1K2IWN8</accession>
<protein>
    <submittedName>
        <fullName evidence="1">Uncharacterized protein</fullName>
    </submittedName>
</protein>
<name>A0A1K2IWN8_9FLAO</name>
<dbReference type="AlphaFoldDB" id="A0A1K2IWN8"/>
<evidence type="ECO:0000313" key="1">
    <source>
        <dbReference type="EMBL" id="SFZ96690.1"/>
    </source>
</evidence>
<proteinExistence type="predicted"/>
<organism evidence="1 2">
    <name type="scientific">Chryseobacterium limigenitum</name>
    <dbReference type="NCBI Taxonomy" id="1612149"/>
    <lineage>
        <taxon>Bacteria</taxon>
        <taxon>Pseudomonadati</taxon>
        <taxon>Bacteroidota</taxon>
        <taxon>Flavobacteriia</taxon>
        <taxon>Flavobacteriales</taxon>
        <taxon>Weeksellaceae</taxon>
        <taxon>Chryseobacterium group</taxon>
        <taxon>Chryseobacterium</taxon>
    </lineage>
</organism>
<reference evidence="2" key="1">
    <citation type="submission" date="2016-10" db="EMBL/GenBank/DDBJ databases">
        <authorList>
            <person name="Varghese N."/>
            <person name="Submissions S."/>
        </authorList>
    </citation>
    <scope>NUCLEOTIDE SEQUENCE [LARGE SCALE GENOMIC DNA]</scope>
    <source>
        <strain evidence="2">SUR2</strain>
    </source>
</reference>
<gene>
    <name evidence="1" type="ORF">SAMN05216324_12410</name>
</gene>
<keyword evidence="2" id="KW-1185">Reference proteome</keyword>